<name>A0A543E9Q7_9FLAO</name>
<gene>
    <name evidence="2" type="ORF">FB551_4103</name>
</gene>
<organism evidence="2 3">
    <name type="scientific">Chryseobacterium aquifrigidense</name>
    <dbReference type="NCBI Taxonomy" id="558021"/>
    <lineage>
        <taxon>Bacteria</taxon>
        <taxon>Pseudomonadati</taxon>
        <taxon>Bacteroidota</taxon>
        <taxon>Flavobacteriia</taxon>
        <taxon>Flavobacteriales</taxon>
        <taxon>Weeksellaceae</taxon>
        <taxon>Chryseobacterium group</taxon>
        <taxon>Chryseobacterium</taxon>
    </lineage>
</organism>
<evidence type="ECO:0000313" key="3">
    <source>
        <dbReference type="Proteomes" id="UP000316437"/>
    </source>
</evidence>
<evidence type="ECO:0000313" key="2">
    <source>
        <dbReference type="EMBL" id="TQM18322.1"/>
    </source>
</evidence>
<evidence type="ECO:0000259" key="1">
    <source>
        <dbReference type="SMART" id="SM00470"/>
    </source>
</evidence>
<dbReference type="Gene3D" id="3.90.1530.10">
    <property type="entry name" value="Conserved hypothetical protein from pyrococcus furiosus pfu- 392566-001, ParB domain"/>
    <property type="match status" value="1"/>
</dbReference>
<comment type="caution">
    <text evidence="2">The sequence shown here is derived from an EMBL/GenBank/DDBJ whole genome shotgun (WGS) entry which is preliminary data.</text>
</comment>
<sequence length="170" mass="19749">MKSKKVKISEVKIKPNNPRLIKDDKFRKLVKSIEEFPQMLDIRPIVVNGDMVVLGGNMRLKACQEAGLKEVPIIIADHLTEEQQREFLIKDNVSGGEWDWDMLLNEWDTDLLEDWGLDVKFPVVAEDEEEPEEQTYIPVFRFEVTCKTESEKNKLMADLLLKGFSCTEDY</sequence>
<dbReference type="InterPro" id="IPR036086">
    <property type="entry name" value="ParB/Sulfiredoxin_sf"/>
</dbReference>
<proteinExistence type="predicted"/>
<feature type="domain" description="ParB-like N-terminal" evidence="1">
    <location>
        <begin position="4"/>
        <end position="93"/>
    </location>
</feature>
<keyword evidence="3" id="KW-1185">Reference proteome</keyword>
<dbReference type="EMBL" id="VFPD01000003">
    <property type="protein sequence ID" value="TQM18322.1"/>
    <property type="molecule type" value="Genomic_DNA"/>
</dbReference>
<dbReference type="SUPFAM" id="SSF110849">
    <property type="entry name" value="ParB/Sulfiredoxin"/>
    <property type="match status" value="1"/>
</dbReference>
<dbReference type="Pfam" id="PF02195">
    <property type="entry name" value="ParB_N"/>
    <property type="match status" value="1"/>
</dbReference>
<protein>
    <submittedName>
        <fullName evidence="2">ParB-like nuclease family protein</fullName>
    </submittedName>
</protein>
<dbReference type="AlphaFoldDB" id="A0A543E9Q7"/>
<dbReference type="RefSeq" id="WP_142018678.1">
    <property type="nucleotide sequence ID" value="NZ_VFPD01000003.1"/>
</dbReference>
<dbReference type="Proteomes" id="UP000316437">
    <property type="component" value="Unassembled WGS sequence"/>
</dbReference>
<reference evidence="2 3" key="1">
    <citation type="submission" date="2019-06" db="EMBL/GenBank/DDBJ databases">
        <title>Sorghum-associated microbial communities from plants grown in Nebraska, USA.</title>
        <authorList>
            <person name="Schachtman D."/>
        </authorList>
    </citation>
    <scope>NUCLEOTIDE SEQUENCE [LARGE SCALE GENOMIC DNA]</scope>
    <source>
        <strain evidence="2 3">110</strain>
    </source>
</reference>
<dbReference type="InterPro" id="IPR003115">
    <property type="entry name" value="ParB_N"/>
</dbReference>
<accession>A0A543E9Q7</accession>
<dbReference type="SMART" id="SM00470">
    <property type="entry name" value="ParB"/>
    <property type="match status" value="1"/>
</dbReference>